<evidence type="ECO:0000256" key="3">
    <source>
        <dbReference type="ARBA" id="ARBA00022475"/>
    </source>
</evidence>
<evidence type="ECO:0000256" key="5">
    <source>
        <dbReference type="ARBA" id="ARBA00022989"/>
    </source>
</evidence>
<dbReference type="Proteomes" id="UP001364764">
    <property type="component" value="Chromosome"/>
</dbReference>
<evidence type="ECO:0000256" key="1">
    <source>
        <dbReference type="ARBA" id="ARBA00004651"/>
    </source>
</evidence>
<keyword evidence="4 7" id="KW-0812">Transmembrane</keyword>
<comment type="subcellular location">
    <subcellularLocation>
        <location evidence="1">Cell membrane</location>
        <topology evidence="1">Multi-pass membrane protein</topology>
    </subcellularLocation>
</comment>
<keyword evidence="5 7" id="KW-1133">Transmembrane helix</keyword>
<evidence type="ECO:0000313" key="10">
    <source>
        <dbReference type="Proteomes" id="UP001364764"/>
    </source>
</evidence>
<dbReference type="InterPro" id="IPR050445">
    <property type="entry name" value="Bact_polysacc_biosynth/exp"/>
</dbReference>
<dbReference type="RefSeq" id="WP_235193748.1">
    <property type="nucleotide sequence ID" value="NZ_CP145892.1"/>
</dbReference>
<dbReference type="AlphaFoldDB" id="A0ABD8AWA4"/>
<reference evidence="9 10" key="1">
    <citation type="submission" date="2024-02" db="EMBL/GenBank/DDBJ databases">
        <title>Complete sequences of two Paenibacillus sp. strains and one Lysinibacillus strain isolated from the environment on STAA medium highlight biotechnological potential.</title>
        <authorList>
            <person name="Attere S.A."/>
            <person name="Piche L.C."/>
            <person name="Intertaglia L."/>
            <person name="Lami R."/>
            <person name="Charette S.J."/>
            <person name="Vincent A.T."/>
        </authorList>
    </citation>
    <scope>NUCLEOTIDE SEQUENCE [LARGE SCALE GENOMIC DNA]</scope>
    <source>
        <strain evidence="9 10">Y5S-7</strain>
    </source>
</reference>
<evidence type="ECO:0000313" key="9">
    <source>
        <dbReference type="EMBL" id="WWP21849.1"/>
    </source>
</evidence>
<organism evidence="9 10">
    <name type="scientific">Paenibacillus amylolyticus</name>
    <dbReference type="NCBI Taxonomy" id="1451"/>
    <lineage>
        <taxon>Bacteria</taxon>
        <taxon>Bacillati</taxon>
        <taxon>Bacillota</taxon>
        <taxon>Bacilli</taxon>
        <taxon>Bacillales</taxon>
        <taxon>Paenibacillaceae</taxon>
        <taxon>Paenibacillus</taxon>
    </lineage>
</organism>
<evidence type="ECO:0000256" key="2">
    <source>
        <dbReference type="ARBA" id="ARBA00006683"/>
    </source>
</evidence>
<accession>A0ABD8AWA4</accession>
<sequence length="251" mass="27440">MKVELKGYFRLLQKKLWLIVAIALIAGVGAGVKSIFFTQPIYEASSKLIVNQTSNVQGQAMMDFSMIQTNIKLINSYREIIKSSAIMDKVATTYPDLGLTSAQLMNSTSVSTASESQVMSITVQGTTYEKAAKTVNAISNVFQSQIPLIMKIDNVAILSEAKVDSNASPINMKTTLSIIVSLFAGLVLAIALVFLMDYLDDTFKSETELEKELGLPVLTVISKMKKDDLKNTKNYVSQQKVGDGKYVAANQ</sequence>
<evidence type="ECO:0000256" key="4">
    <source>
        <dbReference type="ARBA" id="ARBA00022692"/>
    </source>
</evidence>
<feature type="domain" description="Polysaccharide chain length determinant N-terminal" evidence="8">
    <location>
        <begin position="3"/>
        <end position="92"/>
    </location>
</feature>
<dbReference type="PANTHER" id="PTHR32309:SF13">
    <property type="entry name" value="FERRIC ENTEROBACTIN TRANSPORT PROTEIN FEPE"/>
    <property type="match status" value="1"/>
</dbReference>
<feature type="transmembrane region" description="Helical" evidence="7">
    <location>
        <begin position="176"/>
        <end position="195"/>
    </location>
</feature>
<protein>
    <submittedName>
        <fullName evidence="9">Wzz/FepE/Etk N-terminal domain-containing protein</fullName>
    </submittedName>
</protein>
<comment type="similarity">
    <text evidence="2">Belongs to the CpsC/CapA family.</text>
</comment>
<name>A0ABD8AWA4_PAEAM</name>
<dbReference type="EMBL" id="CP145892">
    <property type="protein sequence ID" value="WWP21849.1"/>
    <property type="molecule type" value="Genomic_DNA"/>
</dbReference>
<dbReference type="InterPro" id="IPR003856">
    <property type="entry name" value="LPS_length_determ_N"/>
</dbReference>
<keyword evidence="6 7" id="KW-0472">Membrane</keyword>
<feature type="transmembrane region" description="Helical" evidence="7">
    <location>
        <begin position="16"/>
        <end position="37"/>
    </location>
</feature>
<evidence type="ECO:0000256" key="6">
    <source>
        <dbReference type="ARBA" id="ARBA00023136"/>
    </source>
</evidence>
<dbReference type="PANTHER" id="PTHR32309">
    <property type="entry name" value="TYROSINE-PROTEIN KINASE"/>
    <property type="match status" value="1"/>
</dbReference>
<keyword evidence="3" id="KW-1003">Cell membrane</keyword>
<evidence type="ECO:0000259" key="8">
    <source>
        <dbReference type="Pfam" id="PF02706"/>
    </source>
</evidence>
<dbReference type="GeneID" id="93475124"/>
<proteinExistence type="inferred from homology"/>
<dbReference type="Pfam" id="PF02706">
    <property type="entry name" value="Wzz"/>
    <property type="match status" value="1"/>
</dbReference>
<evidence type="ECO:0000256" key="7">
    <source>
        <dbReference type="SAM" id="Phobius"/>
    </source>
</evidence>
<dbReference type="GO" id="GO:0005886">
    <property type="term" value="C:plasma membrane"/>
    <property type="evidence" value="ECO:0007669"/>
    <property type="project" value="UniProtKB-SubCell"/>
</dbReference>
<gene>
    <name evidence="9" type="ORF">V6668_06625</name>
</gene>